<dbReference type="AlphaFoldDB" id="A0A482T761"/>
<dbReference type="GO" id="GO:0080120">
    <property type="term" value="P:CAAX-box protein maturation"/>
    <property type="evidence" value="ECO:0007669"/>
    <property type="project" value="UniProtKB-ARBA"/>
</dbReference>
<dbReference type="RefSeq" id="WP_129786347.1">
    <property type="nucleotide sequence ID" value="NZ_RZHH01000003.1"/>
</dbReference>
<name>A0A482T761_9EURY</name>
<gene>
    <name evidence="3" type="ORF">ELS19_18115</name>
</gene>
<keyword evidence="3" id="KW-0482">Metalloprotease</keyword>
<comment type="caution">
    <text evidence="3">The sequence shown here is derived from an EMBL/GenBank/DDBJ whole genome shotgun (WGS) entry which is preliminary data.</text>
</comment>
<accession>A0A482T761</accession>
<keyword evidence="3" id="KW-0378">Hydrolase</keyword>
<dbReference type="GO" id="GO:0006508">
    <property type="term" value="P:proteolysis"/>
    <property type="evidence" value="ECO:0007669"/>
    <property type="project" value="UniProtKB-KW"/>
</dbReference>
<protein>
    <submittedName>
        <fullName evidence="3">CPBP family intramembrane metalloprotease</fullName>
    </submittedName>
</protein>
<evidence type="ECO:0000313" key="4">
    <source>
        <dbReference type="Proteomes" id="UP000294028"/>
    </source>
</evidence>
<evidence type="ECO:0000313" key="3">
    <source>
        <dbReference type="EMBL" id="RYJ08445.1"/>
    </source>
</evidence>
<proteinExistence type="predicted"/>
<dbReference type="GO" id="GO:0008237">
    <property type="term" value="F:metallopeptidase activity"/>
    <property type="evidence" value="ECO:0007669"/>
    <property type="project" value="UniProtKB-KW"/>
</dbReference>
<evidence type="ECO:0000259" key="2">
    <source>
        <dbReference type="Pfam" id="PF02517"/>
    </source>
</evidence>
<dbReference type="EMBL" id="RZHH01000003">
    <property type="protein sequence ID" value="RYJ08445.1"/>
    <property type="molecule type" value="Genomic_DNA"/>
</dbReference>
<reference evidence="3 4" key="1">
    <citation type="submission" date="2018-12" db="EMBL/GenBank/DDBJ databases">
        <title>Genome analysis provides insights into bioremediation potentialities of Halogeometricum borinquense strain N11.</title>
        <authorList>
            <person name="Najjari A."/>
            <person name="Youssef N."/>
            <person name="Fhoula I."/>
            <person name="Ben Dhia O."/>
            <person name="Mahjoubi M."/>
            <person name="Ouzari H.I."/>
            <person name="Cherif A."/>
        </authorList>
    </citation>
    <scope>NUCLEOTIDE SEQUENCE [LARGE SCALE GENOMIC DNA]</scope>
    <source>
        <strain evidence="3 4">N11</strain>
    </source>
</reference>
<evidence type="ECO:0000256" key="1">
    <source>
        <dbReference type="SAM" id="Phobius"/>
    </source>
</evidence>
<sequence>MPLLFFVLFHIPFWGVGGALQISVNAVLSTLLYVWRRNLFTCILAHAMTDIYAFVSIPRYLMQYVG</sequence>
<dbReference type="GO" id="GO:0004175">
    <property type="term" value="F:endopeptidase activity"/>
    <property type="evidence" value="ECO:0007669"/>
    <property type="project" value="UniProtKB-ARBA"/>
</dbReference>
<keyword evidence="3" id="KW-0645">Protease</keyword>
<keyword evidence="1" id="KW-0472">Membrane</keyword>
<dbReference type="Pfam" id="PF02517">
    <property type="entry name" value="Rce1-like"/>
    <property type="match status" value="1"/>
</dbReference>
<dbReference type="InterPro" id="IPR003675">
    <property type="entry name" value="Rce1/LyrA-like_dom"/>
</dbReference>
<feature type="transmembrane region" description="Helical" evidence="1">
    <location>
        <begin position="43"/>
        <end position="62"/>
    </location>
</feature>
<keyword evidence="1" id="KW-1133">Transmembrane helix</keyword>
<keyword evidence="1" id="KW-0812">Transmembrane</keyword>
<feature type="domain" description="CAAX prenyl protease 2/Lysostaphin resistance protein A-like" evidence="2">
    <location>
        <begin position="4"/>
        <end position="51"/>
    </location>
</feature>
<dbReference type="Proteomes" id="UP000294028">
    <property type="component" value="Unassembled WGS sequence"/>
</dbReference>
<organism evidence="3 4">
    <name type="scientific">Halogeometricum borinquense</name>
    <dbReference type="NCBI Taxonomy" id="60847"/>
    <lineage>
        <taxon>Archaea</taxon>
        <taxon>Methanobacteriati</taxon>
        <taxon>Methanobacteriota</taxon>
        <taxon>Stenosarchaea group</taxon>
        <taxon>Halobacteria</taxon>
        <taxon>Halobacteriales</taxon>
        <taxon>Haloferacaceae</taxon>
        <taxon>Halogeometricum</taxon>
    </lineage>
</organism>